<organism evidence="1">
    <name type="scientific">Timema bartmani</name>
    <dbReference type="NCBI Taxonomy" id="61472"/>
    <lineage>
        <taxon>Eukaryota</taxon>
        <taxon>Metazoa</taxon>
        <taxon>Ecdysozoa</taxon>
        <taxon>Arthropoda</taxon>
        <taxon>Hexapoda</taxon>
        <taxon>Insecta</taxon>
        <taxon>Pterygota</taxon>
        <taxon>Neoptera</taxon>
        <taxon>Polyneoptera</taxon>
        <taxon>Phasmatodea</taxon>
        <taxon>Timematodea</taxon>
        <taxon>Timematoidea</taxon>
        <taxon>Timematidae</taxon>
        <taxon>Timema</taxon>
    </lineage>
</organism>
<evidence type="ECO:0000313" key="1">
    <source>
        <dbReference type="EMBL" id="CAD7443803.1"/>
    </source>
</evidence>
<proteinExistence type="predicted"/>
<accession>A0A7R9EYL6</accession>
<name>A0A7R9EYL6_9NEOP</name>
<dbReference type="AlphaFoldDB" id="A0A7R9EYL6"/>
<reference evidence="1" key="1">
    <citation type="submission" date="2020-11" db="EMBL/GenBank/DDBJ databases">
        <authorList>
            <person name="Tran Van P."/>
        </authorList>
    </citation>
    <scope>NUCLEOTIDE SEQUENCE</scope>
</reference>
<sequence length="94" mass="10892">MSPFEWKITQPNKGQPQVLENNQTFHNCVWHNMGSLMQQGSDIAPHLVAVKDSKWLLVTVQDLQWLLVAVQDLQWLLVTVQDLQWLLVTVQESQ</sequence>
<protein>
    <submittedName>
        <fullName evidence="1">Uncharacterized protein</fullName>
    </submittedName>
</protein>
<dbReference type="EMBL" id="OD566344">
    <property type="protein sequence ID" value="CAD7443803.1"/>
    <property type="molecule type" value="Genomic_DNA"/>
</dbReference>
<gene>
    <name evidence="1" type="ORF">TBIB3V08_LOCUS6201</name>
</gene>
<dbReference type="Gene3D" id="1.10.287.70">
    <property type="match status" value="1"/>
</dbReference>